<evidence type="ECO:0000256" key="3">
    <source>
        <dbReference type="ARBA" id="ARBA00023136"/>
    </source>
</evidence>
<keyword evidence="6" id="KW-0812">Transmembrane</keyword>
<dbReference type="GO" id="GO:0016020">
    <property type="term" value="C:membrane"/>
    <property type="evidence" value="ECO:0007669"/>
    <property type="project" value="UniProtKB-SubCell"/>
</dbReference>
<dbReference type="InterPro" id="IPR007110">
    <property type="entry name" value="Ig-like_dom"/>
</dbReference>
<keyword evidence="2 7" id="KW-0732">Signal</keyword>
<evidence type="ECO:0000256" key="4">
    <source>
        <dbReference type="ARBA" id="ARBA00023180"/>
    </source>
</evidence>
<feature type="region of interest" description="Disordered" evidence="5">
    <location>
        <begin position="233"/>
        <end position="281"/>
    </location>
</feature>
<feature type="compositionally biased region" description="Polar residues" evidence="5">
    <location>
        <begin position="263"/>
        <end position="281"/>
    </location>
</feature>
<dbReference type="AlphaFoldDB" id="A0A9Q1IHE5"/>
<proteinExistence type="predicted"/>
<keyword evidence="4" id="KW-0325">Glycoprotein</keyword>
<dbReference type="CDD" id="cd00096">
    <property type="entry name" value="Ig"/>
    <property type="match status" value="1"/>
</dbReference>
<evidence type="ECO:0000256" key="5">
    <source>
        <dbReference type="SAM" id="MobiDB-lite"/>
    </source>
</evidence>
<feature type="transmembrane region" description="Helical" evidence="6">
    <location>
        <begin position="204"/>
        <end position="226"/>
    </location>
</feature>
<feature type="signal peptide" evidence="7">
    <location>
        <begin position="1"/>
        <end position="20"/>
    </location>
</feature>
<evidence type="ECO:0000256" key="7">
    <source>
        <dbReference type="SAM" id="SignalP"/>
    </source>
</evidence>
<evidence type="ECO:0000256" key="1">
    <source>
        <dbReference type="ARBA" id="ARBA00004370"/>
    </source>
</evidence>
<gene>
    <name evidence="9" type="ORF">SKAU_G00345050</name>
</gene>
<feature type="domain" description="Ig-like" evidence="8">
    <location>
        <begin position="100"/>
        <end position="194"/>
    </location>
</feature>
<comment type="caution">
    <text evidence="9">The sequence shown here is derived from an EMBL/GenBank/DDBJ whole genome shotgun (WGS) entry which is preliminary data.</text>
</comment>
<sequence>MKRSIFSICMLFITAVIVSSDQSKELNGIVGQSVEFTAAVKNKGSLRYNGVPIGDVTNGGFTAQSEFTGRLQWDRSSGLFSLSELKDKDSGKYEVQNTGPVITTVFQLSVYMNVSKPHVSVTSNEYPCTILCTVERGTGVTLSWYREGEERPYSSSDSLDAPYLKLPQAVDKGGIYTCEAKNFVSHETDSITVEPHCTGSSTGMIVGIVIGFLVFAIIGFVAGFCYSKKCPNATSAGQPNGKGPEVQPDASKYRAGPPECSQWKRNQMNHQTETQFSVQGL</sequence>
<evidence type="ECO:0000313" key="10">
    <source>
        <dbReference type="Proteomes" id="UP001152622"/>
    </source>
</evidence>
<evidence type="ECO:0000256" key="2">
    <source>
        <dbReference type="ARBA" id="ARBA00022729"/>
    </source>
</evidence>
<reference evidence="9" key="1">
    <citation type="journal article" date="2023" name="Science">
        <title>Genome structures resolve the early diversification of teleost fishes.</title>
        <authorList>
            <person name="Parey E."/>
            <person name="Louis A."/>
            <person name="Montfort J."/>
            <person name="Bouchez O."/>
            <person name="Roques C."/>
            <person name="Iampietro C."/>
            <person name="Lluch J."/>
            <person name="Castinel A."/>
            <person name="Donnadieu C."/>
            <person name="Desvignes T."/>
            <person name="Floi Bucao C."/>
            <person name="Jouanno E."/>
            <person name="Wen M."/>
            <person name="Mejri S."/>
            <person name="Dirks R."/>
            <person name="Jansen H."/>
            <person name="Henkel C."/>
            <person name="Chen W.J."/>
            <person name="Zahm M."/>
            <person name="Cabau C."/>
            <person name="Klopp C."/>
            <person name="Thompson A.W."/>
            <person name="Robinson-Rechavi M."/>
            <person name="Braasch I."/>
            <person name="Lecointre G."/>
            <person name="Bobe J."/>
            <person name="Postlethwait J.H."/>
            <person name="Berthelot C."/>
            <person name="Roest Crollius H."/>
            <person name="Guiguen Y."/>
        </authorList>
    </citation>
    <scope>NUCLEOTIDE SEQUENCE</scope>
    <source>
        <strain evidence="9">WJC10195</strain>
    </source>
</reference>
<keyword evidence="10" id="KW-1185">Reference proteome</keyword>
<protein>
    <recommendedName>
        <fullName evidence="8">Ig-like domain-containing protein</fullName>
    </recommendedName>
</protein>
<dbReference type="InterPro" id="IPR036179">
    <property type="entry name" value="Ig-like_dom_sf"/>
</dbReference>
<organism evidence="9 10">
    <name type="scientific">Synaphobranchus kaupii</name>
    <name type="common">Kaup's arrowtooth eel</name>
    <dbReference type="NCBI Taxonomy" id="118154"/>
    <lineage>
        <taxon>Eukaryota</taxon>
        <taxon>Metazoa</taxon>
        <taxon>Chordata</taxon>
        <taxon>Craniata</taxon>
        <taxon>Vertebrata</taxon>
        <taxon>Euteleostomi</taxon>
        <taxon>Actinopterygii</taxon>
        <taxon>Neopterygii</taxon>
        <taxon>Teleostei</taxon>
        <taxon>Anguilliformes</taxon>
        <taxon>Synaphobranchidae</taxon>
        <taxon>Synaphobranchus</taxon>
    </lineage>
</organism>
<name>A0A9Q1IHE5_SYNKA</name>
<dbReference type="EMBL" id="JAINUF010000016">
    <property type="protein sequence ID" value="KAJ8339872.1"/>
    <property type="molecule type" value="Genomic_DNA"/>
</dbReference>
<feature type="chain" id="PRO_5040231951" description="Ig-like domain-containing protein" evidence="7">
    <location>
        <begin position="21"/>
        <end position="281"/>
    </location>
</feature>
<evidence type="ECO:0000256" key="6">
    <source>
        <dbReference type="SAM" id="Phobius"/>
    </source>
</evidence>
<dbReference type="Gene3D" id="2.60.40.10">
    <property type="entry name" value="Immunoglobulins"/>
    <property type="match status" value="2"/>
</dbReference>
<dbReference type="InterPro" id="IPR013783">
    <property type="entry name" value="Ig-like_fold"/>
</dbReference>
<dbReference type="PROSITE" id="PS50835">
    <property type="entry name" value="IG_LIKE"/>
    <property type="match status" value="1"/>
</dbReference>
<dbReference type="Proteomes" id="UP001152622">
    <property type="component" value="Chromosome 16"/>
</dbReference>
<dbReference type="PANTHER" id="PTHR12080:SF55">
    <property type="entry name" value="LYMPHOCYTE FUNCTION-ASSOCIATED ANTIGEN 3"/>
    <property type="match status" value="1"/>
</dbReference>
<keyword evidence="6" id="KW-1133">Transmembrane helix</keyword>
<dbReference type="SUPFAM" id="SSF48726">
    <property type="entry name" value="Immunoglobulin"/>
    <property type="match status" value="1"/>
</dbReference>
<evidence type="ECO:0000259" key="8">
    <source>
        <dbReference type="PROSITE" id="PS50835"/>
    </source>
</evidence>
<comment type="subcellular location">
    <subcellularLocation>
        <location evidence="1">Membrane</location>
    </subcellularLocation>
</comment>
<keyword evidence="3 6" id="KW-0472">Membrane</keyword>
<dbReference type="OrthoDB" id="9835793at2759"/>
<evidence type="ECO:0000313" key="9">
    <source>
        <dbReference type="EMBL" id="KAJ8339872.1"/>
    </source>
</evidence>
<dbReference type="PANTHER" id="PTHR12080">
    <property type="entry name" value="SIGNALING LYMPHOCYTIC ACTIVATION MOLECULE"/>
    <property type="match status" value="1"/>
</dbReference>
<dbReference type="InterPro" id="IPR015631">
    <property type="entry name" value="CD2/SLAM_rcpt"/>
</dbReference>
<accession>A0A9Q1IHE5</accession>